<keyword evidence="1" id="KW-0238">DNA-binding</keyword>
<dbReference type="AlphaFoldDB" id="A0A6J7RBN4"/>
<keyword evidence="3" id="KW-1133">Transmembrane helix</keyword>
<dbReference type="PANTHER" id="PTHR30055">
    <property type="entry name" value="HTH-TYPE TRANSCRIPTIONAL REGULATOR RUTR"/>
    <property type="match status" value="1"/>
</dbReference>
<accession>A0A6J7RBN4</accession>
<dbReference type="InterPro" id="IPR009057">
    <property type="entry name" value="Homeodomain-like_sf"/>
</dbReference>
<protein>
    <submittedName>
        <fullName evidence="5">Unannotated protein</fullName>
    </submittedName>
</protein>
<feature type="domain" description="HTH tetR-type" evidence="4">
    <location>
        <begin position="38"/>
        <end position="98"/>
    </location>
</feature>
<dbReference type="PANTHER" id="PTHR30055:SF226">
    <property type="entry name" value="HTH-TYPE TRANSCRIPTIONAL REGULATOR PKSA"/>
    <property type="match status" value="1"/>
</dbReference>
<evidence type="ECO:0000256" key="1">
    <source>
        <dbReference type="ARBA" id="ARBA00023125"/>
    </source>
</evidence>
<feature type="region of interest" description="Disordered" evidence="2">
    <location>
        <begin position="1"/>
        <end position="22"/>
    </location>
</feature>
<evidence type="ECO:0000256" key="3">
    <source>
        <dbReference type="SAM" id="Phobius"/>
    </source>
</evidence>
<dbReference type="InterPro" id="IPR050109">
    <property type="entry name" value="HTH-type_TetR-like_transc_reg"/>
</dbReference>
<dbReference type="GO" id="GO:0000976">
    <property type="term" value="F:transcription cis-regulatory region binding"/>
    <property type="evidence" value="ECO:0007669"/>
    <property type="project" value="TreeGrafter"/>
</dbReference>
<dbReference type="InterPro" id="IPR001647">
    <property type="entry name" value="HTH_TetR"/>
</dbReference>
<dbReference type="EMBL" id="CAFBPN010000072">
    <property type="protein sequence ID" value="CAB5026213.1"/>
    <property type="molecule type" value="Genomic_DNA"/>
</dbReference>
<proteinExistence type="predicted"/>
<dbReference type="InterPro" id="IPR036271">
    <property type="entry name" value="Tet_transcr_reg_TetR-rel_C_sf"/>
</dbReference>
<keyword evidence="3" id="KW-0472">Membrane</keyword>
<dbReference type="Pfam" id="PF00440">
    <property type="entry name" value="TetR_N"/>
    <property type="match status" value="1"/>
</dbReference>
<dbReference type="SUPFAM" id="SSF46689">
    <property type="entry name" value="Homeodomain-like"/>
    <property type="match status" value="1"/>
</dbReference>
<dbReference type="PRINTS" id="PR00455">
    <property type="entry name" value="HTHTETR"/>
</dbReference>
<sequence length="231" mass="25562">MVKKASVPAKKVAKKRAPGRTEKNVVTVDGRDRRPWALASKERLLAAATEEIAEVGFERARLAEIADRAQMTPGSVYTWFANKEELFRAALEDAFDAQLLSNVRALEKLPADSAPWLVKIASLVPRNSDDDDFTNAQKLLVETYYASWRDPLARDVLSSRVREHFALYVKIIEEAKEEGSIVVSLDTEMLASLFLGIAMGLALVGMAGVPRTEPVNWLAIGTLVDQVVRPK</sequence>
<dbReference type="GO" id="GO:0003700">
    <property type="term" value="F:DNA-binding transcription factor activity"/>
    <property type="evidence" value="ECO:0007669"/>
    <property type="project" value="TreeGrafter"/>
</dbReference>
<keyword evidence="3" id="KW-0812">Transmembrane</keyword>
<name>A0A6J7RBN4_9ZZZZ</name>
<evidence type="ECO:0000313" key="5">
    <source>
        <dbReference type="EMBL" id="CAB5026213.1"/>
    </source>
</evidence>
<evidence type="ECO:0000259" key="4">
    <source>
        <dbReference type="PROSITE" id="PS50977"/>
    </source>
</evidence>
<gene>
    <name evidence="5" type="ORF">UFOPK4098_01164</name>
</gene>
<dbReference type="PROSITE" id="PS50977">
    <property type="entry name" value="HTH_TETR_2"/>
    <property type="match status" value="1"/>
</dbReference>
<evidence type="ECO:0000256" key="2">
    <source>
        <dbReference type="SAM" id="MobiDB-lite"/>
    </source>
</evidence>
<dbReference type="SUPFAM" id="SSF48498">
    <property type="entry name" value="Tetracyclin repressor-like, C-terminal domain"/>
    <property type="match status" value="1"/>
</dbReference>
<reference evidence="5" key="1">
    <citation type="submission" date="2020-05" db="EMBL/GenBank/DDBJ databases">
        <authorList>
            <person name="Chiriac C."/>
            <person name="Salcher M."/>
            <person name="Ghai R."/>
            <person name="Kavagutti S V."/>
        </authorList>
    </citation>
    <scope>NUCLEOTIDE SEQUENCE</scope>
</reference>
<feature type="transmembrane region" description="Helical" evidence="3">
    <location>
        <begin position="190"/>
        <end position="209"/>
    </location>
</feature>
<organism evidence="5">
    <name type="scientific">freshwater metagenome</name>
    <dbReference type="NCBI Taxonomy" id="449393"/>
    <lineage>
        <taxon>unclassified sequences</taxon>
        <taxon>metagenomes</taxon>
        <taxon>ecological metagenomes</taxon>
    </lineage>
</organism>
<dbReference type="Gene3D" id="1.10.357.10">
    <property type="entry name" value="Tetracycline Repressor, domain 2"/>
    <property type="match status" value="1"/>
</dbReference>
<feature type="compositionally biased region" description="Low complexity" evidence="2">
    <location>
        <begin position="1"/>
        <end position="10"/>
    </location>
</feature>